<keyword evidence="5 8" id="KW-0812">Transmembrane</keyword>
<feature type="transmembrane region" description="Helical" evidence="8">
    <location>
        <begin position="146"/>
        <end position="166"/>
    </location>
</feature>
<sequence length="535" mass="59811">MIVPPVQKSGKIMLLKKALRQDTVALAIHAALCIFAAFLWGKLALVDAPFVYHPDEPDVVARSVHMILSGDLNPHWFHYPSLLFYINAAAYRLLDLFIGLPLEHGLAMGVRGIDPNAFVLYQWGRFITVCFSLGTLFLLLRLTSRLTTPLLACVAGFTFVGSKLVVENAASITVDMPVTFFALASLFMMVKFADSKEGGQPKERYFWAAMVLGGLAAGVKYNGAAVLFAAPILLWIVKTPFSKSFRLLALGALLSICVFFATTPYALLDMKTFLDPHIGMIYDFRHYSSGHPGADEGITFFKVTSDLFKQHSVLVIFALVSPASFKQKNFRNSLALMGFCLILFLGMVSMARVYFSRNILMAIPIADCLVVVGLGAILNWISSRRGERGRASSTYLSALAVLMAGAMALYSAFAILREQELPDTRTEAYEWLVENVPASSRILYEAYCPQLYYSGKLDAGYVWTVSDLSIRQIRKDYDLIVISEMQWARYQDQRFKTYQYVFDLPLLKEWISDRGKNRGPTLRVYSTGRSGYANR</sequence>
<keyword evidence="3" id="KW-0328">Glycosyltransferase</keyword>
<dbReference type="Pfam" id="PF02366">
    <property type="entry name" value="PMT"/>
    <property type="match status" value="1"/>
</dbReference>
<keyword evidence="6 8" id="KW-1133">Transmembrane helix</keyword>
<organism evidence="10 11">
    <name type="scientific">Abyssobacteria bacterium (strain SURF_5)</name>
    <dbReference type="NCBI Taxonomy" id="2093360"/>
    <lineage>
        <taxon>Bacteria</taxon>
        <taxon>Pseudomonadati</taxon>
        <taxon>Candidatus Hydrogenedentota</taxon>
        <taxon>Candidatus Abyssobacteria</taxon>
    </lineage>
</organism>
<evidence type="ECO:0000256" key="5">
    <source>
        <dbReference type="ARBA" id="ARBA00022692"/>
    </source>
</evidence>
<accession>A0A3A4N017</accession>
<dbReference type="GO" id="GO:0006493">
    <property type="term" value="P:protein O-linked glycosylation"/>
    <property type="evidence" value="ECO:0007669"/>
    <property type="project" value="InterPro"/>
</dbReference>
<dbReference type="InterPro" id="IPR050297">
    <property type="entry name" value="LipidA_mod_glycosyltrf_83"/>
</dbReference>
<comment type="caution">
    <text evidence="10">The sequence shown here is derived from an EMBL/GenBank/DDBJ whole genome shotgun (WGS) entry which is preliminary data.</text>
</comment>
<feature type="transmembrane region" description="Helical" evidence="8">
    <location>
        <begin position="173"/>
        <end position="193"/>
    </location>
</feature>
<dbReference type="GO" id="GO:0016763">
    <property type="term" value="F:pentosyltransferase activity"/>
    <property type="evidence" value="ECO:0007669"/>
    <property type="project" value="TreeGrafter"/>
</dbReference>
<protein>
    <submittedName>
        <fullName evidence="10">Phospholipid carrier-dependent glycosyltransferase</fullName>
    </submittedName>
</protein>
<dbReference type="GO" id="GO:0009103">
    <property type="term" value="P:lipopolysaccharide biosynthetic process"/>
    <property type="evidence" value="ECO:0007669"/>
    <property type="project" value="UniProtKB-ARBA"/>
</dbReference>
<feature type="domain" description="ArnT-like N-terminal" evidence="9">
    <location>
        <begin position="121"/>
        <end position="249"/>
    </location>
</feature>
<gene>
    <name evidence="10" type="ORF">C4520_20040</name>
</gene>
<evidence type="ECO:0000313" key="10">
    <source>
        <dbReference type="EMBL" id="RJP15553.1"/>
    </source>
</evidence>
<evidence type="ECO:0000256" key="3">
    <source>
        <dbReference type="ARBA" id="ARBA00022676"/>
    </source>
</evidence>
<feature type="transmembrane region" description="Helical" evidence="8">
    <location>
        <begin position="123"/>
        <end position="140"/>
    </location>
</feature>
<dbReference type="PANTHER" id="PTHR33908">
    <property type="entry name" value="MANNOSYLTRANSFERASE YKCB-RELATED"/>
    <property type="match status" value="1"/>
</dbReference>
<proteinExistence type="predicted"/>
<name>A0A3A4N017_ABYX5</name>
<evidence type="ECO:0000256" key="1">
    <source>
        <dbReference type="ARBA" id="ARBA00004651"/>
    </source>
</evidence>
<dbReference type="InterPro" id="IPR003342">
    <property type="entry name" value="ArnT-like_N"/>
</dbReference>
<feature type="transmembrane region" description="Helical" evidence="8">
    <location>
        <begin position="247"/>
        <end position="267"/>
    </location>
</feature>
<evidence type="ECO:0000256" key="7">
    <source>
        <dbReference type="ARBA" id="ARBA00023136"/>
    </source>
</evidence>
<evidence type="ECO:0000259" key="9">
    <source>
        <dbReference type="Pfam" id="PF02366"/>
    </source>
</evidence>
<dbReference type="GO" id="GO:0000030">
    <property type="term" value="F:mannosyltransferase activity"/>
    <property type="evidence" value="ECO:0007669"/>
    <property type="project" value="InterPro"/>
</dbReference>
<keyword evidence="4 10" id="KW-0808">Transferase</keyword>
<comment type="subcellular location">
    <subcellularLocation>
        <location evidence="1">Cell membrane</location>
        <topology evidence="1">Multi-pass membrane protein</topology>
    </subcellularLocation>
</comment>
<keyword evidence="2" id="KW-1003">Cell membrane</keyword>
<feature type="transmembrane region" description="Helical" evidence="8">
    <location>
        <begin position="334"/>
        <end position="355"/>
    </location>
</feature>
<evidence type="ECO:0000313" key="11">
    <source>
        <dbReference type="Proteomes" id="UP000265882"/>
    </source>
</evidence>
<feature type="transmembrane region" description="Helical" evidence="8">
    <location>
        <begin position="23"/>
        <end position="41"/>
    </location>
</feature>
<feature type="transmembrane region" description="Helical" evidence="8">
    <location>
        <begin position="393"/>
        <end position="416"/>
    </location>
</feature>
<evidence type="ECO:0000256" key="4">
    <source>
        <dbReference type="ARBA" id="ARBA00022679"/>
    </source>
</evidence>
<evidence type="ECO:0000256" key="8">
    <source>
        <dbReference type="SAM" id="Phobius"/>
    </source>
</evidence>
<dbReference type="GO" id="GO:0005886">
    <property type="term" value="C:plasma membrane"/>
    <property type="evidence" value="ECO:0007669"/>
    <property type="project" value="UniProtKB-SubCell"/>
</dbReference>
<evidence type="ECO:0000256" key="2">
    <source>
        <dbReference type="ARBA" id="ARBA00022475"/>
    </source>
</evidence>
<dbReference type="Proteomes" id="UP000265882">
    <property type="component" value="Unassembled WGS sequence"/>
</dbReference>
<evidence type="ECO:0000256" key="6">
    <source>
        <dbReference type="ARBA" id="ARBA00022989"/>
    </source>
</evidence>
<dbReference type="PANTHER" id="PTHR33908:SF11">
    <property type="entry name" value="MEMBRANE PROTEIN"/>
    <property type="match status" value="1"/>
</dbReference>
<feature type="transmembrane region" description="Helical" evidence="8">
    <location>
        <begin position="205"/>
        <end position="235"/>
    </location>
</feature>
<dbReference type="EMBL" id="QZKU01000134">
    <property type="protein sequence ID" value="RJP15553.1"/>
    <property type="molecule type" value="Genomic_DNA"/>
</dbReference>
<dbReference type="AlphaFoldDB" id="A0A3A4N017"/>
<keyword evidence="7 8" id="KW-0472">Membrane</keyword>
<feature type="transmembrane region" description="Helical" evidence="8">
    <location>
        <begin position="361"/>
        <end position="381"/>
    </location>
</feature>
<reference evidence="10 11" key="1">
    <citation type="journal article" date="2017" name="ISME J.">
        <title>Energy and carbon metabolisms in a deep terrestrial subsurface fluid microbial community.</title>
        <authorList>
            <person name="Momper L."/>
            <person name="Jungbluth S.P."/>
            <person name="Lee M.D."/>
            <person name="Amend J.P."/>
        </authorList>
    </citation>
    <scope>NUCLEOTIDE SEQUENCE [LARGE SCALE GENOMIC DNA]</scope>
    <source>
        <strain evidence="10">SURF_5</strain>
    </source>
</reference>